<dbReference type="Proteomes" id="UP000010866">
    <property type="component" value="Plasmid pMETHO01"/>
</dbReference>
<keyword evidence="1" id="KW-0614">Plasmid</keyword>
<accession>L0KYY6</accession>
<dbReference type="KEGG" id="mhz:Metho_2538"/>
<keyword evidence="2" id="KW-1185">Reference proteome</keyword>
<protein>
    <submittedName>
        <fullName evidence="1">Uncharacterized protein</fullName>
    </submittedName>
</protein>
<dbReference type="GeneID" id="14401500"/>
<name>L0KYY6_METHD</name>
<reference evidence="2" key="1">
    <citation type="submission" date="2012-02" db="EMBL/GenBank/DDBJ databases">
        <title>Complete sequence of plasmid of Methanomethylovorans hollandica DSM 15978.</title>
        <authorList>
            <person name="Lucas S."/>
            <person name="Copeland A."/>
            <person name="Lapidus A."/>
            <person name="Glavina del Rio T."/>
            <person name="Dalin E."/>
            <person name="Tice H."/>
            <person name="Bruce D."/>
            <person name="Goodwin L."/>
            <person name="Pitluck S."/>
            <person name="Peters L."/>
            <person name="Mikhailova N."/>
            <person name="Held B."/>
            <person name="Kyrpides N."/>
            <person name="Mavromatis K."/>
            <person name="Ivanova N."/>
            <person name="Brettin T."/>
            <person name="Detter J.C."/>
            <person name="Han C."/>
            <person name="Larimer F."/>
            <person name="Land M."/>
            <person name="Hauser L."/>
            <person name="Markowitz V."/>
            <person name="Cheng J.-F."/>
            <person name="Hugenholtz P."/>
            <person name="Woyke T."/>
            <person name="Wu D."/>
            <person name="Spring S."/>
            <person name="Schroeder M."/>
            <person name="Brambilla E."/>
            <person name="Klenk H.-P."/>
            <person name="Eisen J.A."/>
        </authorList>
    </citation>
    <scope>NUCLEOTIDE SEQUENCE [LARGE SCALE GENOMIC DNA]</scope>
    <source>
        <strain evidence="2">DSM 15978 / NBRC 107637 / DMS1</strain>
        <plasmid evidence="2">Plasmid pMETHO01</plasmid>
    </source>
</reference>
<organism evidence="1 2">
    <name type="scientific">Methanomethylovorans hollandica (strain DSM 15978 / NBRC 107637 / DMS1)</name>
    <dbReference type="NCBI Taxonomy" id="867904"/>
    <lineage>
        <taxon>Archaea</taxon>
        <taxon>Methanobacteriati</taxon>
        <taxon>Methanobacteriota</taxon>
        <taxon>Stenosarchaea group</taxon>
        <taxon>Methanomicrobia</taxon>
        <taxon>Methanosarcinales</taxon>
        <taxon>Methanosarcinaceae</taxon>
        <taxon>Methanomethylovorans</taxon>
    </lineage>
</organism>
<sequence>MGRWREIENHEDFSKLRHFLKDHSLLTGKEIEVLLEIKKYREEKGTWKSRPRGMYSEVAKRMNLYYPQTKIVKGTLITVNVPYAAYIKETEKQITQKIVNAYFSLHLIYKFNLLPVTLNDINQLIETNKNEFQNAIAHTRNKLSDITDNIVMDLIETIFDIGNNNIRKTSEIPNEIHEISANINNPKDYTYLQKLLKKHSIFTEKEVEILIEINKFRNLNEEYRNKKRGIYAGVAKQMELYLPQKEISKTTTKNIPYAAFIKSIEKRIIDRITRAFFSFYLLYRLSLLPVILKEMERMINANKKDFQNAVFQTRNVLFYIDQKEVIGLLQITFNLDVLALNDWIQNIPECPEMQTYVKEWTRIDEQIAVKGNT</sequence>
<evidence type="ECO:0000313" key="1">
    <source>
        <dbReference type="EMBL" id="AGB50677.1"/>
    </source>
</evidence>
<gene>
    <name evidence="1" type="ordered locus">Metho_2538</name>
</gene>
<evidence type="ECO:0000313" key="2">
    <source>
        <dbReference type="Proteomes" id="UP000010866"/>
    </source>
</evidence>
<dbReference type="AlphaFoldDB" id="L0KYY6"/>
<dbReference type="EMBL" id="CP003363">
    <property type="protein sequence ID" value="AGB50677.1"/>
    <property type="molecule type" value="Genomic_DNA"/>
</dbReference>
<dbReference type="HOGENOM" id="CLU_741047_0_0_2"/>
<dbReference type="RefSeq" id="WP_015313809.1">
    <property type="nucleotide sequence ID" value="NC_019972.1"/>
</dbReference>
<proteinExistence type="predicted"/>
<geneLocation type="plasmid" evidence="1 2">
    <name>pMETHO01</name>
</geneLocation>